<gene>
    <name evidence="1" type="ORF">ACFPFW_08665</name>
</gene>
<dbReference type="RefSeq" id="WP_114957585.1">
    <property type="nucleotide sequence ID" value="NZ_JBHSJF010000006.1"/>
</dbReference>
<dbReference type="Proteomes" id="UP001595796">
    <property type="component" value="Unassembled WGS sequence"/>
</dbReference>
<proteinExistence type="predicted"/>
<keyword evidence="2" id="KW-1185">Reference proteome</keyword>
<dbReference type="EMBL" id="JBHSJF010000006">
    <property type="protein sequence ID" value="MFC5068088.1"/>
    <property type="molecule type" value="Genomic_DNA"/>
</dbReference>
<organism evidence="1 2">
    <name type="scientific">Flaviflagellibacter deserti</name>
    <dbReference type="NCBI Taxonomy" id="2267266"/>
    <lineage>
        <taxon>Bacteria</taxon>
        <taxon>Pseudomonadati</taxon>
        <taxon>Pseudomonadota</taxon>
        <taxon>Alphaproteobacteria</taxon>
        <taxon>Hyphomicrobiales</taxon>
        <taxon>Flaviflagellibacter</taxon>
    </lineage>
</organism>
<evidence type="ECO:0000313" key="1">
    <source>
        <dbReference type="EMBL" id="MFC5068088.1"/>
    </source>
</evidence>
<protein>
    <submittedName>
        <fullName evidence="1">Uncharacterized protein</fullName>
    </submittedName>
</protein>
<comment type="caution">
    <text evidence="1">The sequence shown here is derived from an EMBL/GenBank/DDBJ whole genome shotgun (WGS) entry which is preliminary data.</text>
</comment>
<reference evidence="2" key="1">
    <citation type="journal article" date="2019" name="Int. J. Syst. Evol. Microbiol.">
        <title>The Global Catalogue of Microorganisms (GCM) 10K type strain sequencing project: providing services to taxonomists for standard genome sequencing and annotation.</title>
        <authorList>
            <consortium name="The Broad Institute Genomics Platform"/>
            <consortium name="The Broad Institute Genome Sequencing Center for Infectious Disease"/>
            <person name="Wu L."/>
            <person name="Ma J."/>
        </authorList>
    </citation>
    <scope>NUCLEOTIDE SEQUENCE [LARGE SCALE GENOMIC DNA]</scope>
    <source>
        <strain evidence="2">CGMCC 1.16444</strain>
    </source>
</reference>
<sequence>MNDFNKTLAGWDLSAAASAMIGAKLSPEMSVAIDVWIDQQPEPKPSRSEVVRRALTMLLSDQKTNGGRFARAGVGLPKRVGTRASSMRKQERASS</sequence>
<name>A0ABV9Z2R4_9HYPH</name>
<evidence type="ECO:0000313" key="2">
    <source>
        <dbReference type="Proteomes" id="UP001595796"/>
    </source>
</evidence>
<accession>A0ABV9Z2R4</accession>